<protein>
    <recommendedName>
        <fullName evidence="5">DUF1016 domain-containing protein</fullName>
    </recommendedName>
</protein>
<dbReference type="EMBL" id="NXGH01000005">
    <property type="protein sequence ID" value="PRM90343.1"/>
    <property type="molecule type" value="Genomic_DNA"/>
</dbReference>
<comment type="caution">
    <text evidence="3">The sequence shown here is derived from an EMBL/GenBank/DDBJ whole genome shotgun (WGS) entry which is preliminary data.</text>
</comment>
<gene>
    <name evidence="3" type="ORF">CJ671_02760</name>
</gene>
<dbReference type="Proteomes" id="UP000238649">
    <property type="component" value="Unassembled WGS sequence"/>
</dbReference>
<dbReference type="InterPro" id="IPR011856">
    <property type="entry name" value="tRNA_endonuc-like_dom_sf"/>
</dbReference>
<dbReference type="PANTHER" id="PTHR30547:SF0">
    <property type="entry name" value="BLR8175 PROTEIN"/>
    <property type="match status" value="1"/>
</dbReference>
<evidence type="ECO:0008006" key="5">
    <source>
        <dbReference type="Google" id="ProtNLM"/>
    </source>
</evidence>
<dbReference type="AlphaFoldDB" id="A0A2S9SUT6"/>
<reference evidence="3 4" key="1">
    <citation type="submission" date="2017-09" db="EMBL/GenBank/DDBJ databases">
        <title>Reassesment of A. cryaerophilus.</title>
        <authorList>
            <person name="Perez-Cataluna A."/>
            <person name="Collado L."/>
            <person name="Salgado O."/>
            <person name="Lefinanco V."/>
            <person name="Figueras M.J."/>
        </authorList>
    </citation>
    <scope>NUCLEOTIDE SEQUENCE [LARGE SCALE GENOMIC DNA]</scope>
    <source>
        <strain evidence="3 4">LMG 9871</strain>
    </source>
</reference>
<evidence type="ECO:0000313" key="3">
    <source>
        <dbReference type="EMBL" id="PRM90343.1"/>
    </source>
</evidence>
<dbReference type="RefSeq" id="WP_105911199.1">
    <property type="nucleotide sequence ID" value="NZ_NXGH01000005.1"/>
</dbReference>
<feature type="domain" description="YhcG PDDEXK nuclease" evidence="1">
    <location>
        <begin position="180"/>
        <end position="333"/>
    </location>
</feature>
<proteinExistence type="predicted"/>
<organism evidence="3 4">
    <name type="scientific">Aliarcobacter cryaerophilus</name>
    <dbReference type="NCBI Taxonomy" id="28198"/>
    <lineage>
        <taxon>Bacteria</taxon>
        <taxon>Pseudomonadati</taxon>
        <taxon>Campylobacterota</taxon>
        <taxon>Epsilonproteobacteria</taxon>
        <taxon>Campylobacterales</taxon>
        <taxon>Arcobacteraceae</taxon>
        <taxon>Aliarcobacter</taxon>
    </lineage>
</organism>
<dbReference type="Pfam" id="PF06250">
    <property type="entry name" value="YhcG_C"/>
    <property type="match status" value="1"/>
</dbReference>
<dbReference type="GO" id="GO:0003676">
    <property type="term" value="F:nucleic acid binding"/>
    <property type="evidence" value="ECO:0007669"/>
    <property type="project" value="InterPro"/>
</dbReference>
<dbReference type="Gene3D" id="3.40.1350.10">
    <property type="match status" value="1"/>
</dbReference>
<accession>A0A2S9SUT6</accession>
<sequence length="346" mass="40246">MQLLPQEYKEFLTNIKSKIKTAQLKAHIKVNEEMLRLYWDIGFMIVEKQKVSMWGDKILENISSDLKLEFPELQGFSRTNIIYMKKLYQFYSLGQQAVDQLQNDKIEKIFYIPWGHNIHIISKSKDIDEALFYVNKTIENGYSRAELIEQMKKELYKRNGKAITNFKNTLPKLQSDLANEITKDPYSFDFLTLRQSYDEKELENALVSNMTKFLLELGSGFAFVGQQYKIVVDKNDFKIDLLFYHTKLHCFVVVELKTTDFKPEYAGKLNFYITAVDEQVKTKFDNPTIGILICKSKSDTVVEYALRNVSTPIGISQYELSNILPKELESSLPTIEQIEAELKGLI</sequence>
<feature type="domain" description="YhcG N-terminal" evidence="2">
    <location>
        <begin position="14"/>
        <end position="158"/>
    </location>
</feature>
<dbReference type="InterPro" id="IPR041527">
    <property type="entry name" value="YhcG_N"/>
</dbReference>
<evidence type="ECO:0000259" key="2">
    <source>
        <dbReference type="Pfam" id="PF17761"/>
    </source>
</evidence>
<dbReference type="Pfam" id="PF17761">
    <property type="entry name" value="DUF1016_N"/>
    <property type="match status" value="1"/>
</dbReference>
<dbReference type="InterPro" id="IPR053148">
    <property type="entry name" value="PD-DEXK-like_domain"/>
</dbReference>
<dbReference type="InterPro" id="IPR009362">
    <property type="entry name" value="YhcG_C"/>
</dbReference>
<evidence type="ECO:0000259" key="1">
    <source>
        <dbReference type="Pfam" id="PF06250"/>
    </source>
</evidence>
<dbReference type="OrthoDB" id="9801263at2"/>
<dbReference type="PANTHER" id="PTHR30547">
    <property type="entry name" value="UNCHARACTERIZED PROTEIN YHCG-RELATED"/>
    <property type="match status" value="1"/>
</dbReference>
<evidence type="ECO:0000313" key="4">
    <source>
        <dbReference type="Proteomes" id="UP000238649"/>
    </source>
</evidence>
<name>A0A2S9SUT6_9BACT</name>